<reference evidence="3 4" key="1">
    <citation type="submission" date="2019-09" db="EMBL/GenBank/DDBJ databases">
        <title>Mumia zhuanghuii sp. nov. isolated from the intestinal contents of plateau pika (Ochotona curzoniae) in the Qinghai-Tibet plateau of China.</title>
        <authorList>
            <person name="Tian Z."/>
        </authorList>
    </citation>
    <scope>NUCLEOTIDE SEQUENCE [LARGE SCALE GENOMIC DNA]</scope>
    <source>
        <strain evidence="4">350</strain>
    </source>
</reference>
<evidence type="ECO:0000313" key="3">
    <source>
        <dbReference type="EMBL" id="KAA1422894.1"/>
    </source>
</evidence>
<dbReference type="SUPFAM" id="SSF55961">
    <property type="entry name" value="Bet v1-like"/>
    <property type="match status" value="1"/>
</dbReference>
<keyword evidence="2" id="KW-0812">Transmembrane</keyword>
<protein>
    <submittedName>
        <fullName evidence="3">Carbon monoxide dehydrogenase</fullName>
    </submittedName>
</protein>
<keyword evidence="2" id="KW-1133">Transmembrane helix</keyword>
<sequence length="263" mass="27345">MELTHTFSVPAPIETTWAAFNDLESIAPCMPGATVEVVDENDFTGTIKIKLGPISLIYGGSGTYVERDEAQRRVVIDAKGKDKRGQGTAGAKVTARLFPEADGTRVEVQTDLAITGKPAQFGRGVMQDVSDKLLSQFVGCISDRLTTPATAEPVAPAAVAAEVSSAADQPAGRHSAPVRDPEPVRPSAAPAASTATPTASTATPTPAPGLIGGPSGDTLAAEAAELDLGATVAPVLARRYGPRLLAGLVVAFVLWRVVRRRRR</sequence>
<feature type="transmembrane region" description="Helical" evidence="2">
    <location>
        <begin position="240"/>
        <end position="258"/>
    </location>
</feature>
<name>A0A5Q6RY87_9ACTN</name>
<feature type="region of interest" description="Disordered" evidence="1">
    <location>
        <begin position="161"/>
        <end position="216"/>
    </location>
</feature>
<dbReference type="InterPro" id="IPR010419">
    <property type="entry name" value="CO_DH_gsu"/>
</dbReference>
<accession>A0A5Q6RY87</accession>
<dbReference type="RefSeq" id="WP_149769844.1">
    <property type="nucleotide sequence ID" value="NZ_VDFQ02000003.1"/>
</dbReference>
<dbReference type="Gene3D" id="3.30.530.20">
    <property type="match status" value="1"/>
</dbReference>
<dbReference type="PANTHER" id="PTHR38588:SF1">
    <property type="entry name" value="BLL0334 PROTEIN"/>
    <property type="match status" value="1"/>
</dbReference>
<dbReference type="OrthoDB" id="9808623at2"/>
<evidence type="ECO:0000256" key="1">
    <source>
        <dbReference type="SAM" id="MobiDB-lite"/>
    </source>
</evidence>
<gene>
    <name evidence="3" type="ORF">FE697_012170</name>
</gene>
<dbReference type="AlphaFoldDB" id="A0A5Q6RY87"/>
<dbReference type="CDD" id="cd07823">
    <property type="entry name" value="SRPBCC_5"/>
    <property type="match status" value="1"/>
</dbReference>
<dbReference type="Proteomes" id="UP000307768">
    <property type="component" value="Unassembled WGS sequence"/>
</dbReference>
<feature type="compositionally biased region" description="Low complexity" evidence="1">
    <location>
        <begin position="186"/>
        <end position="204"/>
    </location>
</feature>
<dbReference type="Pfam" id="PF06240">
    <property type="entry name" value="COXG"/>
    <property type="match status" value="1"/>
</dbReference>
<dbReference type="PANTHER" id="PTHR38588">
    <property type="entry name" value="BLL0334 PROTEIN"/>
    <property type="match status" value="1"/>
</dbReference>
<keyword evidence="2" id="KW-0472">Membrane</keyword>
<evidence type="ECO:0000256" key="2">
    <source>
        <dbReference type="SAM" id="Phobius"/>
    </source>
</evidence>
<evidence type="ECO:0000313" key="4">
    <source>
        <dbReference type="Proteomes" id="UP000307768"/>
    </source>
</evidence>
<proteinExistence type="predicted"/>
<dbReference type="InterPro" id="IPR023393">
    <property type="entry name" value="START-like_dom_sf"/>
</dbReference>
<dbReference type="EMBL" id="VDFQ02000003">
    <property type="protein sequence ID" value="KAA1422894.1"/>
    <property type="molecule type" value="Genomic_DNA"/>
</dbReference>
<organism evidence="3 4">
    <name type="scientific">Mumia zhuanghuii</name>
    <dbReference type="NCBI Taxonomy" id="2585211"/>
    <lineage>
        <taxon>Bacteria</taxon>
        <taxon>Bacillati</taxon>
        <taxon>Actinomycetota</taxon>
        <taxon>Actinomycetes</taxon>
        <taxon>Propionibacteriales</taxon>
        <taxon>Nocardioidaceae</taxon>
        <taxon>Mumia</taxon>
    </lineage>
</organism>
<comment type="caution">
    <text evidence="3">The sequence shown here is derived from an EMBL/GenBank/DDBJ whole genome shotgun (WGS) entry which is preliminary data.</text>
</comment>